<accession>T0IRL9</accession>
<keyword evidence="3" id="KW-1185">Reference proteome</keyword>
<dbReference type="PANTHER" id="PTHR24023:SF1115">
    <property type="entry name" value="FIBRILLAR COLLAGEN NC1 DOMAIN-CONTAINING PROTEIN"/>
    <property type="match status" value="1"/>
</dbReference>
<dbReference type="EMBL" id="ATDP01000103">
    <property type="protein sequence ID" value="EQB12299.1"/>
    <property type="molecule type" value="Genomic_DNA"/>
</dbReference>
<evidence type="ECO:0008006" key="4">
    <source>
        <dbReference type="Google" id="ProtNLM"/>
    </source>
</evidence>
<feature type="compositionally biased region" description="Low complexity" evidence="1">
    <location>
        <begin position="95"/>
        <end position="116"/>
    </location>
</feature>
<dbReference type="InterPro" id="IPR050149">
    <property type="entry name" value="Collagen_superfamily"/>
</dbReference>
<dbReference type="GO" id="GO:0005615">
    <property type="term" value="C:extracellular space"/>
    <property type="evidence" value="ECO:0007669"/>
    <property type="project" value="TreeGrafter"/>
</dbReference>
<evidence type="ECO:0000256" key="1">
    <source>
        <dbReference type="SAM" id="MobiDB-lite"/>
    </source>
</evidence>
<dbReference type="PANTHER" id="PTHR24023">
    <property type="entry name" value="COLLAGEN ALPHA"/>
    <property type="match status" value="1"/>
</dbReference>
<dbReference type="GO" id="GO:0031012">
    <property type="term" value="C:extracellular matrix"/>
    <property type="evidence" value="ECO:0007669"/>
    <property type="project" value="TreeGrafter"/>
</dbReference>
<feature type="compositionally biased region" description="Low complexity" evidence="1">
    <location>
        <begin position="199"/>
        <end position="224"/>
    </location>
</feature>
<comment type="caution">
    <text evidence="2">The sequence shown here is derived from an EMBL/GenBank/DDBJ whole genome shotgun (WGS) entry which is preliminary data.</text>
</comment>
<dbReference type="GO" id="GO:0030198">
    <property type="term" value="P:extracellular matrix organization"/>
    <property type="evidence" value="ECO:0007669"/>
    <property type="project" value="TreeGrafter"/>
</dbReference>
<name>T0IRL9_9SPHN</name>
<feature type="compositionally biased region" description="Low complexity" evidence="1">
    <location>
        <begin position="29"/>
        <end position="80"/>
    </location>
</feature>
<dbReference type="AlphaFoldDB" id="T0IRL9"/>
<dbReference type="InterPro" id="IPR008160">
    <property type="entry name" value="Collagen"/>
</dbReference>
<evidence type="ECO:0000313" key="3">
    <source>
        <dbReference type="Proteomes" id="UP000015531"/>
    </source>
</evidence>
<reference evidence="2 3" key="1">
    <citation type="journal article" date="2013" name="Genome Announc.">
        <title>Draft Genome Sequence of Sphingobium lactosutens Strain DS20T, Isolated from a Hexachlorocyclohexane Dumpsite.</title>
        <authorList>
            <person name="Kumar R."/>
            <person name="Dwivedi V."/>
            <person name="Negi V."/>
            <person name="Khurana J.P."/>
            <person name="Lal R."/>
        </authorList>
    </citation>
    <scope>NUCLEOTIDE SEQUENCE [LARGE SCALE GENOMIC DNA]</scope>
    <source>
        <strain evidence="2 3">DS20</strain>
    </source>
</reference>
<evidence type="ECO:0000313" key="2">
    <source>
        <dbReference type="EMBL" id="EQB12299.1"/>
    </source>
</evidence>
<proteinExistence type="predicted"/>
<dbReference type="PATRIC" id="fig|1331060.3.peg.3754"/>
<gene>
    <name evidence="2" type="ORF">RLDS_19430</name>
</gene>
<organism evidence="2 3">
    <name type="scientific">Sphingobium lactosutens DS20</name>
    <dbReference type="NCBI Taxonomy" id="1331060"/>
    <lineage>
        <taxon>Bacteria</taxon>
        <taxon>Pseudomonadati</taxon>
        <taxon>Pseudomonadota</taxon>
        <taxon>Alphaproteobacteria</taxon>
        <taxon>Sphingomonadales</taxon>
        <taxon>Sphingomonadaceae</taxon>
        <taxon>Sphingobium</taxon>
    </lineage>
</organism>
<feature type="region of interest" description="Disordered" evidence="1">
    <location>
        <begin position="27"/>
        <end position="131"/>
    </location>
</feature>
<dbReference type="Proteomes" id="UP000015531">
    <property type="component" value="Unassembled WGS sequence"/>
</dbReference>
<dbReference type="GO" id="GO:0030020">
    <property type="term" value="F:extracellular matrix structural constituent conferring tensile strength"/>
    <property type="evidence" value="ECO:0007669"/>
    <property type="project" value="TreeGrafter"/>
</dbReference>
<sequence>MKNNEVRIVEQADETTIIEINELGGLTVEGTQGPAGPQGPQGAVGPQGPVGPQGETGQRGIQGLQGIQGQAGPAGAIGAQGPKGDTGPAGPVGPQGPQGLQGIQGPQGPAGATGPSGLPGTPGMNGDSVSDATIAPDGTLIITLTNGYTIEAGNVASDVAALVPLGGSAGQILSKIDGTDFNTQWVNAPSGSGEGEIGPAGPKGDTGDTGPAGPKGDTGDTGPQGPEGPQGPKGDTGETGPQGPAGSGGGSSAPWYFDPPPASSLTLLSGDATNLTIADDADVGLMVKSGPAPASGDISRIAYRTLTNKAADWDVFIHAPITMNDAAYQKAGLILMDSISGRQVLIGQNNEYSPFGVIYFDSLTSYGGGLDMHNFSLQPTFYRASCVGSTLTYYVSHDGKNWLQVGQTGVTDYLSNRPDRIGIGYNIASNPSLQSIMTVDCFKLTGPAV</sequence>
<feature type="region of interest" description="Disordered" evidence="1">
    <location>
        <begin position="184"/>
        <end position="259"/>
    </location>
</feature>
<dbReference type="eggNOG" id="COG3266">
    <property type="taxonomic scope" value="Bacteria"/>
</dbReference>
<dbReference type="Pfam" id="PF01391">
    <property type="entry name" value="Collagen"/>
    <property type="match status" value="2"/>
</dbReference>
<protein>
    <recommendedName>
        <fullName evidence="4">Collagen triple helix repeat protein</fullName>
    </recommendedName>
</protein>